<dbReference type="Gene3D" id="1.10.1200.10">
    <property type="entry name" value="ACP-like"/>
    <property type="match status" value="1"/>
</dbReference>
<dbReference type="PROSITE" id="PS50075">
    <property type="entry name" value="CARRIER"/>
    <property type="match status" value="1"/>
</dbReference>
<dbReference type="GO" id="GO:0044550">
    <property type="term" value="P:secondary metabolite biosynthetic process"/>
    <property type="evidence" value="ECO:0007669"/>
    <property type="project" value="UniProtKB-ARBA"/>
</dbReference>
<dbReference type="OrthoDB" id="329835at2759"/>
<sequence>MVEIKTAEPVQQVVVNVETESGVIGNCISPIARETGLEVSEITDETTFEQTGVDSLMSLVVAEKFRNYSSVSRAFCSLTVQQLEA</sequence>
<keyword evidence="3" id="KW-1185">Reference proteome</keyword>
<dbReference type="AlphaFoldDB" id="A0A9X0C9Q0"/>
<dbReference type="InterPro" id="IPR036736">
    <property type="entry name" value="ACP-like_sf"/>
</dbReference>
<evidence type="ECO:0000313" key="2">
    <source>
        <dbReference type="EMBL" id="KAJ5514172.1"/>
    </source>
</evidence>
<accession>A0A9X0C9Q0</accession>
<comment type="caution">
    <text evidence="2">The sequence shown here is derived from an EMBL/GenBank/DDBJ whole genome shotgun (WGS) entry which is preliminary data.</text>
</comment>
<protein>
    <recommendedName>
        <fullName evidence="1">Carrier domain-containing protein</fullName>
    </recommendedName>
</protein>
<dbReference type="EMBL" id="JAPWDS010000002">
    <property type="protein sequence ID" value="KAJ5514172.1"/>
    <property type="molecule type" value="Genomic_DNA"/>
</dbReference>
<dbReference type="Proteomes" id="UP001149954">
    <property type="component" value="Unassembled WGS sequence"/>
</dbReference>
<dbReference type="InterPro" id="IPR009081">
    <property type="entry name" value="PP-bd_ACP"/>
</dbReference>
<organism evidence="2 3">
    <name type="scientific">Penicillium fimorum</name>
    <dbReference type="NCBI Taxonomy" id="1882269"/>
    <lineage>
        <taxon>Eukaryota</taxon>
        <taxon>Fungi</taxon>
        <taxon>Dikarya</taxon>
        <taxon>Ascomycota</taxon>
        <taxon>Pezizomycotina</taxon>
        <taxon>Eurotiomycetes</taxon>
        <taxon>Eurotiomycetidae</taxon>
        <taxon>Eurotiales</taxon>
        <taxon>Aspergillaceae</taxon>
        <taxon>Penicillium</taxon>
    </lineage>
</organism>
<dbReference type="SUPFAM" id="SSF47336">
    <property type="entry name" value="ACP-like"/>
    <property type="match status" value="1"/>
</dbReference>
<gene>
    <name evidence="2" type="ORF">N7463_003724</name>
</gene>
<proteinExistence type="predicted"/>
<evidence type="ECO:0000313" key="3">
    <source>
        <dbReference type="Proteomes" id="UP001149954"/>
    </source>
</evidence>
<evidence type="ECO:0000259" key="1">
    <source>
        <dbReference type="PROSITE" id="PS50075"/>
    </source>
</evidence>
<reference evidence="2" key="1">
    <citation type="submission" date="2022-12" db="EMBL/GenBank/DDBJ databases">
        <authorList>
            <person name="Petersen C."/>
        </authorList>
    </citation>
    <scope>NUCLEOTIDE SEQUENCE</scope>
    <source>
        <strain evidence="2">IBT 29495</strain>
    </source>
</reference>
<name>A0A9X0C9Q0_9EURO</name>
<reference evidence="2" key="2">
    <citation type="journal article" date="2023" name="IMA Fungus">
        <title>Comparative genomic study of the Penicillium genus elucidates a diverse pangenome and 15 lateral gene transfer events.</title>
        <authorList>
            <person name="Petersen C."/>
            <person name="Sorensen T."/>
            <person name="Nielsen M.R."/>
            <person name="Sondergaard T.E."/>
            <person name="Sorensen J.L."/>
            <person name="Fitzpatrick D.A."/>
            <person name="Frisvad J.C."/>
            <person name="Nielsen K.L."/>
        </authorList>
    </citation>
    <scope>NUCLEOTIDE SEQUENCE</scope>
    <source>
        <strain evidence="2">IBT 29495</strain>
    </source>
</reference>
<dbReference type="Pfam" id="PF00550">
    <property type="entry name" value="PP-binding"/>
    <property type="match status" value="1"/>
</dbReference>
<feature type="domain" description="Carrier" evidence="1">
    <location>
        <begin position="18"/>
        <end position="85"/>
    </location>
</feature>